<keyword evidence="11" id="KW-0482">Metalloprotease</keyword>
<protein>
    <recommendedName>
        <fullName evidence="5">Presequence protease, mitochondrial</fullName>
    </recommendedName>
    <alternativeName>
        <fullName evidence="14">Pitrilysin metalloproteinase 1</fullName>
    </alternativeName>
</protein>
<keyword evidence="18" id="KW-1185">Reference proteome</keyword>
<dbReference type="GO" id="GO:0005759">
    <property type="term" value="C:mitochondrial matrix"/>
    <property type="evidence" value="ECO:0007669"/>
    <property type="project" value="UniProtKB-SubCell"/>
</dbReference>
<evidence type="ECO:0000256" key="11">
    <source>
        <dbReference type="ARBA" id="ARBA00023049"/>
    </source>
</evidence>
<comment type="caution">
    <text evidence="17">The sequence shown here is derived from an EMBL/GenBank/DDBJ whole genome shotgun (WGS) entry which is preliminary data.</text>
</comment>
<dbReference type="PANTHER" id="PTHR43016">
    <property type="entry name" value="PRESEQUENCE PROTEASE"/>
    <property type="match status" value="1"/>
</dbReference>
<evidence type="ECO:0000256" key="12">
    <source>
        <dbReference type="ARBA" id="ARBA00023128"/>
    </source>
</evidence>
<evidence type="ECO:0000256" key="15">
    <source>
        <dbReference type="ARBA" id="ARBA00060044"/>
    </source>
</evidence>
<evidence type="ECO:0000256" key="5">
    <source>
        <dbReference type="ARBA" id="ARBA00020167"/>
    </source>
</evidence>
<name>A0AAV3ADU5_PYXAD</name>
<evidence type="ECO:0000256" key="7">
    <source>
        <dbReference type="ARBA" id="ARBA00022723"/>
    </source>
</evidence>
<dbReference type="Pfam" id="PF22516">
    <property type="entry name" value="PreP_C"/>
    <property type="match status" value="1"/>
</dbReference>
<evidence type="ECO:0000256" key="2">
    <source>
        <dbReference type="ARBA" id="ARBA00004305"/>
    </source>
</evidence>
<feature type="domain" description="Peptidase M16C associated" evidence="16">
    <location>
        <begin position="446"/>
        <end position="693"/>
    </location>
</feature>
<evidence type="ECO:0000256" key="9">
    <source>
        <dbReference type="ARBA" id="ARBA00022833"/>
    </source>
</evidence>
<evidence type="ECO:0000313" key="17">
    <source>
        <dbReference type="EMBL" id="DBA25108.1"/>
    </source>
</evidence>
<comment type="subunit">
    <text evidence="4">Monomer and homodimer; homodimerization is induced by binding of the substrate.</text>
</comment>
<evidence type="ECO:0000256" key="8">
    <source>
        <dbReference type="ARBA" id="ARBA00022801"/>
    </source>
</evidence>
<dbReference type="GO" id="GO:0046872">
    <property type="term" value="F:metal ion binding"/>
    <property type="evidence" value="ECO:0007669"/>
    <property type="project" value="UniProtKB-KW"/>
</dbReference>
<dbReference type="InterPro" id="IPR011249">
    <property type="entry name" value="Metalloenz_LuxS/M16"/>
</dbReference>
<dbReference type="SUPFAM" id="SSF63411">
    <property type="entry name" value="LuxS/MPP-like metallohydrolase"/>
    <property type="match status" value="4"/>
</dbReference>
<comment type="similarity">
    <text evidence="3">Belongs to the peptidase M16 family. PreP subfamily.</text>
</comment>
<dbReference type="AlphaFoldDB" id="A0AAV3ADU5"/>
<evidence type="ECO:0000313" key="18">
    <source>
        <dbReference type="Proteomes" id="UP001181693"/>
    </source>
</evidence>
<keyword evidence="9" id="KW-0862">Zinc</keyword>
<dbReference type="EMBL" id="DYDO01000005">
    <property type="protein sequence ID" value="DBA25108.1"/>
    <property type="molecule type" value="Genomic_DNA"/>
</dbReference>
<sequence>MIRQCRAGLLLGRTLFKNSWRWQASSASERALNYKPGQVIHGFTVNEVTPIPEFFLTAVKLNHENTGAKYLHLARDDSNNLFSDYTMYPFSSQNPKDFQNLLSVYLDAVFFPYLRELDFWQEGWRLEHENPNESSSPLVFKGIVFNEMKGAFTDNERVYAQHLQNKLLPDHTYSVVSGGEPLDIPELTWEQLKHFHATHYHPSNARFFTYGNFPLEQHLKQIHEDALVKFGRIDPHTEVPAQKHWDATKEYHITCGVDSFASDPAKQTMVSITFLTSEITDPFEVFTLSLLSSLLVDGPNSPFYKALLEAKLGTDFSPDSGFTNCTRDTYFSIGLQGIAKEDVNTVKEIISKTIEEVVQKGFESERIEALLHKLEIQMKHQSTSFGLSLASFLASSWNHDVDPVEMLKLGEKISRFRQCIEENPTFLQEKVKQHFQNNLHRMVLTMSPDEEYCKKQAELEYEKLNQKVKALSEEEKKNIYEKGLELLRLQSEPQDVSCLPALKVSDIEPTIPHTEVELAYAGEIPIQYCAQPTNGMVYFRAVSSLNTLPEELKPYVPLFCSVVTKMGCGVYNYREQAQQMELTTGGMTVCPHITPDDSNLDTYEQGVLFSSSCLDRNTPDMMHLWSEIFTNPRFDDEERLRVLVKMIAQDMSNGIPDSGHLYAQVRASRTLSPAGELHELFRGMDQVRMMKRIAEMPDLGSILRKLSRIRKYLLLSDNIRCSLNSTPQQMSAASKEVEHFLAGIHRNKKERKSVRPYIIEKSLNPSCGNDASGKGSRKLVCDPTFKPCQMKTHFSLPFPVNYIGECVRAVPYSHPEYASLRVLARVMTAKFLHGEIREKGGAYGGGAKLNFDGIFTFYSYRDPNSMATLSSFSKAVDWARSGKFSQQDIDEAKLSVFSAVDSPIAPSDKGMTLFLSGISDEMKQKHREQLFAVSHTDLVNVASKYLTVGQSTRGMAVLGPENPGIAKDPSWIIR</sequence>
<keyword evidence="12" id="KW-0496">Mitochondrion</keyword>
<comment type="subcellular location">
    <subcellularLocation>
        <location evidence="2">Mitochondrion matrix</location>
    </subcellularLocation>
</comment>
<evidence type="ECO:0000256" key="3">
    <source>
        <dbReference type="ARBA" id="ARBA00007575"/>
    </source>
</evidence>
<dbReference type="FunFam" id="3.30.830.10:FF:000013">
    <property type="entry name" value="Mitochondrial presequence protease"/>
    <property type="match status" value="1"/>
</dbReference>
<dbReference type="InterPro" id="IPR055130">
    <property type="entry name" value="PreP_C"/>
</dbReference>
<dbReference type="GO" id="GO:0016485">
    <property type="term" value="P:protein processing"/>
    <property type="evidence" value="ECO:0007669"/>
    <property type="project" value="TreeGrafter"/>
</dbReference>
<organism evidence="17 18">
    <name type="scientific">Pyxicephalus adspersus</name>
    <name type="common">African bullfrog</name>
    <dbReference type="NCBI Taxonomy" id="30357"/>
    <lineage>
        <taxon>Eukaryota</taxon>
        <taxon>Metazoa</taxon>
        <taxon>Chordata</taxon>
        <taxon>Craniata</taxon>
        <taxon>Vertebrata</taxon>
        <taxon>Euteleostomi</taxon>
        <taxon>Amphibia</taxon>
        <taxon>Batrachia</taxon>
        <taxon>Anura</taxon>
        <taxon>Neobatrachia</taxon>
        <taxon>Ranoidea</taxon>
        <taxon>Pyxicephalidae</taxon>
        <taxon>Pyxicephalinae</taxon>
        <taxon>Pyxicephalus</taxon>
    </lineage>
</organism>
<dbReference type="PANTHER" id="PTHR43016:SF13">
    <property type="entry name" value="PRESEQUENCE PROTEASE, MITOCHONDRIAL"/>
    <property type="match status" value="1"/>
</dbReference>
<accession>A0AAV3ADU5</accession>
<dbReference type="InterPro" id="IPR007863">
    <property type="entry name" value="Peptidase_M16_C"/>
</dbReference>
<dbReference type="Gene3D" id="3.30.830.10">
    <property type="entry name" value="Metalloenzyme, LuxS/M16 peptidase-like"/>
    <property type="match status" value="5"/>
</dbReference>
<dbReference type="GO" id="GO:0004222">
    <property type="term" value="F:metalloendopeptidase activity"/>
    <property type="evidence" value="ECO:0007669"/>
    <property type="project" value="TreeGrafter"/>
</dbReference>
<keyword evidence="8" id="KW-0378">Hydrolase</keyword>
<dbReference type="FunFam" id="3.30.830.10:FF:000020">
    <property type="entry name" value="Mitochondrial presequence protease"/>
    <property type="match status" value="1"/>
</dbReference>
<evidence type="ECO:0000256" key="14">
    <source>
        <dbReference type="ARBA" id="ARBA00032857"/>
    </source>
</evidence>
<keyword evidence="13" id="KW-1015">Disulfide bond</keyword>
<evidence type="ECO:0000256" key="13">
    <source>
        <dbReference type="ARBA" id="ARBA00023157"/>
    </source>
</evidence>
<dbReference type="Pfam" id="PF05193">
    <property type="entry name" value="Peptidase_M16_C"/>
    <property type="match status" value="1"/>
</dbReference>
<dbReference type="SMART" id="SM01264">
    <property type="entry name" value="M16C_associated"/>
    <property type="match status" value="1"/>
</dbReference>
<evidence type="ECO:0000259" key="16">
    <source>
        <dbReference type="SMART" id="SM01264"/>
    </source>
</evidence>
<evidence type="ECO:0000256" key="10">
    <source>
        <dbReference type="ARBA" id="ARBA00022946"/>
    </source>
</evidence>
<reference evidence="17" key="1">
    <citation type="thesis" date="2020" institute="ProQuest LLC" country="789 East Eisenhower Parkway, Ann Arbor, MI, USA">
        <title>Comparative Genomics and Chromosome Evolution.</title>
        <authorList>
            <person name="Mudd A.B."/>
        </authorList>
    </citation>
    <scope>NUCLEOTIDE SEQUENCE</scope>
    <source>
        <strain evidence="17">1538</strain>
        <tissue evidence="17">Blood</tissue>
    </source>
</reference>
<keyword evidence="10" id="KW-0809">Transit peptide</keyword>
<gene>
    <name evidence="17" type="ORF">GDO54_012678</name>
</gene>
<dbReference type="Pfam" id="PF08367">
    <property type="entry name" value="M16C_assoc"/>
    <property type="match status" value="1"/>
</dbReference>
<dbReference type="FunFam" id="3.30.830.10:FF:000009">
    <property type="entry name" value="Presequence protease, mitochondrial"/>
    <property type="match status" value="1"/>
</dbReference>
<dbReference type="InterPro" id="IPR013578">
    <property type="entry name" value="Peptidase_M16C_assoc"/>
</dbReference>
<comment type="cofactor">
    <cofactor evidence="1">
        <name>Zn(2+)</name>
        <dbReference type="ChEBI" id="CHEBI:29105"/>
    </cofactor>
</comment>
<dbReference type="FunFam" id="3.30.830.10:FF:000011">
    <property type="entry name" value="Presequence protease, mitochondrial"/>
    <property type="match status" value="1"/>
</dbReference>
<dbReference type="Proteomes" id="UP001181693">
    <property type="component" value="Unassembled WGS sequence"/>
</dbReference>
<evidence type="ECO:0000256" key="6">
    <source>
        <dbReference type="ARBA" id="ARBA00022670"/>
    </source>
</evidence>
<keyword evidence="7" id="KW-0479">Metal-binding</keyword>
<proteinExistence type="inferred from homology"/>
<comment type="function">
    <text evidence="15">Metalloendopeptidase of the mitochondrial matrix that functions in peptide cleavage and degradation rather than in protein processing. Has an ATP-independent activity. Specifically cleaves peptides in the range of 5 to 65 residues. Shows a preference for cleavage after small polar residues and before basic residues, but without any positional preference. Degrades the transit peptides of mitochondrial proteins after their cleavage. Also degrades other unstructured peptides.</text>
</comment>
<evidence type="ECO:0000256" key="4">
    <source>
        <dbReference type="ARBA" id="ARBA00011853"/>
    </source>
</evidence>
<keyword evidence="6" id="KW-0645">Protease</keyword>
<evidence type="ECO:0000256" key="1">
    <source>
        <dbReference type="ARBA" id="ARBA00001947"/>
    </source>
</evidence>